<feature type="domain" description="Recombinase zinc beta ribbon" evidence="2">
    <location>
        <begin position="171"/>
        <end position="218"/>
    </location>
</feature>
<reference evidence="4 5" key="1">
    <citation type="submission" date="2017-12" db="EMBL/GenBank/DDBJ databases">
        <title>The genome sequence of Caulobacter flavus CGMCC1 15093.</title>
        <authorList>
            <person name="Gao J."/>
            <person name="Mao X."/>
            <person name="Sun J."/>
        </authorList>
    </citation>
    <scope>NUCLEOTIDE SEQUENCE [LARGE SCALE GENOMIC DNA]</scope>
    <source>
        <strain evidence="4 5">CGMCC1 15093</strain>
    </source>
</reference>
<evidence type="ECO:0000313" key="6">
    <source>
        <dbReference type="Proteomes" id="UP000281192"/>
    </source>
</evidence>
<evidence type="ECO:0000313" key="3">
    <source>
        <dbReference type="EMBL" id="AYV49273.1"/>
    </source>
</evidence>
<dbReference type="KEGG" id="cfh:C1707_25185"/>
<evidence type="ECO:0000259" key="2">
    <source>
        <dbReference type="Pfam" id="PF13408"/>
    </source>
</evidence>
<protein>
    <recommendedName>
        <fullName evidence="2">Recombinase zinc beta ribbon domain-containing protein</fullName>
    </recommendedName>
</protein>
<dbReference type="Pfam" id="PF13408">
    <property type="entry name" value="Zn_ribbon_recom"/>
    <property type="match status" value="1"/>
</dbReference>
<keyword evidence="6" id="KW-1185">Reference proteome</keyword>
<evidence type="ECO:0000313" key="5">
    <source>
        <dbReference type="Proteomes" id="UP000234483"/>
    </source>
</evidence>
<organism evidence="4 5">
    <name type="scientific">Caulobacter flavus</name>
    <dbReference type="NCBI Taxonomy" id="1679497"/>
    <lineage>
        <taxon>Bacteria</taxon>
        <taxon>Pseudomonadati</taxon>
        <taxon>Pseudomonadota</taxon>
        <taxon>Alphaproteobacteria</taxon>
        <taxon>Caulobacterales</taxon>
        <taxon>Caulobacteraceae</taxon>
        <taxon>Caulobacter</taxon>
    </lineage>
</organism>
<gene>
    <name evidence="3" type="ORF">C1707_25185</name>
    <name evidence="4" type="ORF">CFHF_13240</name>
</gene>
<accession>A0A2N5CTC8</accession>
<evidence type="ECO:0000256" key="1">
    <source>
        <dbReference type="SAM" id="MobiDB-lite"/>
    </source>
</evidence>
<name>A0A2N5CTC8_9CAUL</name>
<dbReference type="EMBL" id="CP026100">
    <property type="protein sequence ID" value="AYV49273.1"/>
    <property type="molecule type" value="Genomic_DNA"/>
</dbReference>
<dbReference type="RefSeq" id="WP_101713457.1">
    <property type="nucleotide sequence ID" value="NZ_CP026100.1"/>
</dbReference>
<reference evidence="3 6" key="2">
    <citation type="submission" date="2018-01" db="EMBL/GenBank/DDBJ databases">
        <title>Complete genome sequence of Caulobacter flavus RHGG3.</title>
        <authorList>
            <person name="Yang E."/>
        </authorList>
    </citation>
    <scope>NUCLEOTIDE SEQUENCE [LARGE SCALE GENOMIC DNA]</scope>
    <source>
        <strain evidence="3 6">RHGG3</strain>
    </source>
</reference>
<feature type="compositionally biased region" description="Low complexity" evidence="1">
    <location>
        <begin position="216"/>
        <end position="225"/>
    </location>
</feature>
<dbReference type="Proteomes" id="UP000234483">
    <property type="component" value="Unassembled WGS sequence"/>
</dbReference>
<dbReference type="InterPro" id="IPR025827">
    <property type="entry name" value="Zn_ribbon_recom_dom"/>
</dbReference>
<dbReference type="OrthoDB" id="9791494at2"/>
<dbReference type="EMBL" id="PJRQ01000024">
    <property type="protein sequence ID" value="PLR14919.1"/>
    <property type="molecule type" value="Genomic_DNA"/>
</dbReference>
<dbReference type="Proteomes" id="UP000281192">
    <property type="component" value="Chromosome"/>
</dbReference>
<proteinExistence type="predicted"/>
<evidence type="ECO:0000313" key="4">
    <source>
        <dbReference type="EMBL" id="PLR14919.1"/>
    </source>
</evidence>
<feature type="region of interest" description="Disordered" evidence="1">
    <location>
        <begin position="216"/>
        <end position="247"/>
    </location>
</feature>
<sequence length="247" mass="26745">MGSRRKTGGDLARLPDLTRRSVMGAAALAPVAAVADVTPPADSLLTRCGTFVATDIRINRLLSRWADLEGELFDIPGWHELSKEAQQAFPQAQEMDRIDAQLKNPDTGRVTTRLNPESDWVHVSAPYLRIVSDELWQAARAQQDSLVGIYEANIAKGEGRAMATVRRPKNLLSGLLVCGVCGGSYAKRSNDRFACVSHTMGTGCTNARSVLRDVLESAGSSGPEGSADDARRFGRGHALIHRRDQPP</sequence>
<dbReference type="AlphaFoldDB" id="A0A2N5CTC8"/>